<comment type="caution">
    <text evidence="2">The sequence shown here is derived from an EMBL/GenBank/DDBJ whole genome shotgun (WGS) entry which is preliminary data.</text>
</comment>
<accession>A0A699SQ58</accession>
<protein>
    <submittedName>
        <fullName evidence="2">Uncharacterized protein</fullName>
    </submittedName>
</protein>
<feature type="compositionally biased region" description="Low complexity" evidence="1">
    <location>
        <begin position="16"/>
        <end position="25"/>
    </location>
</feature>
<sequence>MAAAAANNRSHHRRTSPPTTVTTLPTPTPPPSSLVFFFELSLFKKINERGVRLDSGGSNKGPFGLDFGRQPWGGGCSFGQQLT</sequence>
<reference evidence="2" key="1">
    <citation type="journal article" date="2019" name="Sci. Rep.">
        <title>Draft genome of Tanacetum cinerariifolium, the natural source of mosquito coil.</title>
        <authorList>
            <person name="Yamashiro T."/>
            <person name="Shiraishi A."/>
            <person name="Satake H."/>
            <person name="Nakayama K."/>
        </authorList>
    </citation>
    <scope>NUCLEOTIDE SEQUENCE</scope>
</reference>
<name>A0A699SQ58_TANCI</name>
<evidence type="ECO:0000313" key="2">
    <source>
        <dbReference type="EMBL" id="GFC98785.1"/>
    </source>
</evidence>
<dbReference type="EMBL" id="BKCJ011174150">
    <property type="protein sequence ID" value="GFC98785.1"/>
    <property type="molecule type" value="Genomic_DNA"/>
</dbReference>
<evidence type="ECO:0000256" key="1">
    <source>
        <dbReference type="SAM" id="MobiDB-lite"/>
    </source>
</evidence>
<gene>
    <name evidence="2" type="ORF">Tci_870755</name>
</gene>
<organism evidence="2">
    <name type="scientific">Tanacetum cinerariifolium</name>
    <name type="common">Dalmatian daisy</name>
    <name type="synonym">Chrysanthemum cinerariifolium</name>
    <dbReference type="NCBI Taxonomy" id="118510"/>
    <lineage>
        <taxon>Eukaryota</taxon>
        <taxon>Viridiplantae</taxon>
        <taxon>Streptophyta</taxon>
        <taxon>Embryophyta</taxon>
        <taxon>Tracheophyta</taxon>
        <taxon>Spermatophyta</taxon>
        <taxon>Magnoliopsida</taxon>
        <taxon>eudicotyledons</taxon>
        <taxon>Gunneridae</taxon>
        <taxon>Pentapetalae</taxon>
        <taxon>asterids</taxon>
        <taxon>campanulids</taxon>
        <taxon>Asterales</taxon>
        <taxon>Asteraceae</taxon>
        <taxon>Asteroideae</taxon>
        <taxon>Anthemideae</taxon>
        <taxon>Anthemidinae</taxon>
        <taxon>Tanacetum</taxon>
    </lineage>
</organism>
<proteinExistence type="predicted"/>
<feature type="region of interest" description="Disordered" evidence="1">
    <location>
        <begin position="1"/>
        <end position="30"/>
    </location>
</feature>
<dbReference type="AlphaFoldDB" id="A0A699SQ58"/>